<dbReference type="Proteomes" id="UP000307440">
    <property type="component" value="Unassembled WGS sequence"/>
</dbReference>
<feature type="compositionally biased region" description="Polar residues" evidence="1">
    <location>
        <begin position="499"/>
        <end position="510"/>
    </location>
</feature>
<dbReference type="AlphaFoldDB" id="A0A5C3K9X5"/>
<evidence type="ECO:0000313" key="2">
    <source>
        <dbReference type="EMBL" id="TFK16865.1"/>
    </source>
</evidence>
<evidence type="ECO:0008006" key="4">
    <source>
        <dbReference type="Google" id="ProtNLM"/>
    </source>
</evidence>
<dbReference type="STRING" id="230819.A0A5C3K9X5"/>
<accession>A0A5C3K9X5</accession>
<reference evidence="2 3" key="1">
    <citation type="journal article" date="2019" name="Nat. Ecol. Evol.">
        <title>Megaphylogeny resolves global patterns of mushroom evolution.</title>
        <authorList>
            <person name="Varga T."/>
            <person name="Krizsan K."/>
            <person name="Foldi C."/>
            <person name="Dima B."/>
            <person name="Sanchez-Garcia M."/>
            <person name="Sanchez-Ramirez S."/>
            <person name="Szollosi G.J."/>
            <person name="Szarkandi J.G."/>
            <person name="Papp V."/>
            <person name="Albert L."/>
            <person name="Andreopoulos W."/>
            <person name="Angelini C."/>
            <person name="Antonin V."/>
            <person name="Barry K.W."/>
            <person name="Bougher N.L."/>
            <person name="Buchanan P."/>
            <person name="Buyck B."/>
            <person name="Bense V."/>
            <person name="Catcheside P."/>
            <person name="Chovatia M."/>
            <person name="Cooper J."/>
            <person name="Damon W."/>
            <person name="Desjardin D."/>
            <person name="Finy P."/>
            <person name="Geml J."/>
            <person name="Haridas S."/>
            <person name="Hughes K."/>
            <person name="Justo A."/>
            <person name="Karasinski D."/>
            <person name="Kautmanova I."/>
            <person name="Kiss B."/>
            <person name="Kocsube S."/>
            <person name="Kotiranta H."/>
            <person name="LaButti K.M."/>
            <person name="Lechner B.E."/>
            <person name="Liimatainen K."/>
            <person name="Lipzen A."/>
            <person name="Lukacs Z."/>
            <person name="Mihaltcheva S."/>
            <person name="Morgado L.N."/>
            <person name="Niskanen T."/>
            <person name="Noordeloos M.E."/>
            <person name="Ohm R.A."/>
            <person name="Ortiz-Santana B."/>
            <person name="Ovrebo C."/>
            <person name="Racz N."/>
            <person name="Riley R."/>
            <person name="Savchenko A."/>
            <person name="Shiryaev A."/>
            <person name="Soop K."/>
            <person name="Spirin V."/>
            <person name="Szebenyi C."/>
            <person name="Tomsovsky M."/>
            <person name="Tulloss R.E."/>
            <person name="Uehling J."/>
            <person name="Grigoriev I.V."/>
            <person name="Vagvolgyi C."/>
            <person name="Papp T."/>
            <person name="Martin F.M."/>
            <person name="Miettinen O."/>
            <person name="Hibbett D.S."/>
            <person name="Nagy L.G."/>
        </authorList>
    </citation>
    <scope>NUCLEOTIDE SEQUENCE [LARGE SCALE GENOMIC DNA]</scope>
    <source>
        <strain evidence="2 3">CBS 121175</strain>
    </source>
</reference>
<dbReference type="EMBL" id="ML210620">
    <property type="protein sequence ID" value="TFK16865.1"/>
    <property type="molecule type" value="Genomic_DNA"/>
</dbReference>
<feature type="region of interest" description="Disordered" evidence="1">
    <location>
        <begin position="483"/>
        <end position="510"/>
    </location>
</feature>
<proteinExistence type="predicted"/>
<dbReference type="PANTHER" id="PTHR47718">
    <property type="entry name" value="OS01G0519700 PROTEIN"/>
    <property type="match status" value="1"/>
</dbReference>
<name>A0A5C3K9X5_COPMA</name>
<protein>
    <recommendedName>
        <fullName evidence="4">SWIM-type domain-containing protein</fullName>
    </recommendedName>
</protein>
<organism evidence="2 3">
    <name type="scientific">Coprinopsis marcescibilis</name>
    <name type="common">Agaric fungus</name>
    <name type="synonym">Psathyrella marcescibilis</name>
    <dbReference type="NCBI Taxonomy" id="230819"/>
    <lineage>
        <taxon>Eukaryota</taxon>
        <taxon>Fungi</taxon>
        <taxon>Dikarya</taxon>
        <taxon>Basidiomycota</taxon>
        <taxon>Agaricomycotina</taxon>
        <taxon>Agaricomycetes</taxon>
        <taxon>Agaricomycetidae</taxon>
        <taxon>Agaricales</taxon>
        <taxon>Agaricineae</taxon>
        <taxon>Psathyrellaceae</taxon>
        <taxon>Coprinopsis</taxon>
    </lineage>
</organism>
<dbReference type="PANTHER" id="PTHR47718:SF7">
    <property type="entry name" value="PROTEIN FAR1-RELATED SEQUENCE"/>
    <property type="match status" value="1"/>
</dbReference>
<sequence>MINSSKREAQSEVNCMGGDVATILTCLKELRTEDPNWQFEIQLDHTQRVPPEVLFSDCHQSIIWASEITLPLSNHLYCPHHLNGNIATSLRPGLGTLWADFTVAFWTAYRAPSPEEFETGWQSLISQYPGTKGYLSKLYSSGMRTNGHVEVENRVVKAITGPKSMLYQAFLALNDRCDKQTAQEMLDVQQPQSSRCQHDHQIGGVFRAPLELIQEHAGPFALHHIFREMQSTIQLPPGMKKWTDSAVLLNTQSTPFTWMASKEQRDLQPPHIFRITHLSSGTSHFLATLPGNCYICDCCMGVNLGIPCQHFLQAWTVVCSLTFHLGLIGPRWYKNPETSIEALPVSIFDHAGPWLDSAAGSMVPTSGCLLSNPLDRVPQMAAHTPAPCTQTVGACKVNHQANAALQLILEGVRTEEELEGAVEHLCAIQHSREAAALEGQIHNPAPLNPKGRPRTAQITRVLEGRPRGGGPVTRLQVQQEVPTVPVPPNGMATDFAAGANSTDSTSQAQLVSNEQGGRCCGVCRQPGHNRSKCPLAPGA</sequence>
<evidence type="ECO:0000256" key="1">
    <source>
        <dbReference type="SAM" id="MobiDB-lite"/>
    </source>
</evidence>
<keyword evidence="3" id="KW-1185">Reference proteome</keyword>
<dbReference type="OrthoDB" id="3261031at2759"/>
<gene>
    <name evidence="2" type="ORF">FA15DRAFT_661850</name>
</gene>
<evidence type="ECO:0000313" key="3">
    <source>
        <dbReference type="Proteomes" id="UP000307440"/>
    </source>
</evidence>